<evidence type="ECO:0000259" key="5">
    <source>
        <dbReference type="PROSITE" id="PS50043"/>
    </source>
</evidence>
<evidence type="ECO:0000256" key="2">
    <source>
        <dbReference type="ARBA" id="ARBA00023125"/>
    </source>
</evidence>
<dbReference type="RefSeq" id="WP_005814206.1">
    <property type="nucleotide sequence ID" value="NZ_JH414482.1"/>
</dbReference>
<dbReference type="GO" id="GO:0003677">
    <property type="term" value="F:DNA binding"/>
    <property type="evidence" value="ECO:0007669"/>
    <property type="project" value="UniProtKB-KW"/>
</dbReference>
<dbReference type="PROSITE" id="PS00622">
    <property type="entry name" value="HTH_LUXR_1"/>
    <property type="match status" value="1"/>
</dbReference>
<evidence type="ECO:0000313" key="6">
    <source>
        <dbReference type="EMBL" id="EHL05751.1"/>
    </source>
</evidence>
<dbReference type="EMBL" id="AFZX01000092">
    <property type="protein sequence ID" value="EHL05751.1"/>
    <property type="molecule type" value="Genomic_DNA"/>
</dbReference>
<feature type="transmembrane region" description="Helical" evidence="4">
    <location>
        <begin position="51"/>
        <end position="72"/>
    </location>
</feature>
<keyword evidence="4" id="KW-0812">Transmembrane</keyword>
<dbReference type="PRINTS" id="PR00038">
    <property type="entry name" value="HTHLUXR"/>
</dbReference>
<accession>G9XRB3</accession>
<name>G9XRB3_DESHA</name>
<dbReference type="InterPro" id="IPR000792">
    <property type="entry name" value="Tscrpt_reg_LuxR_C"/>
</dbReference>
<keyword evidence="1" id="KW-0805">Transcription regulation</keyword>
<reference evidence="6 7" key="1">
    <citation type="submission" date="2011-08" db="EMBL/GenBank/DDBJ databases">
        <authorList>
            <person name="Weinstock G."/>
            <person name="Sodergren E."/>
            <person name="Clifton S."/>
            <person name="Fulton L."/>
            <person name="Fulton B."/>
            <person name="Courtney L."/>
            <person name="Fronick C."/>
            <person name="Harrison M."/>
            <person name="Strong C."/>
            <person name="Farmer C."/>
            <person name="Delahaunty K."/>
            <person name="Markovic C."/>
            <person name="Hall O."/>
            <person name="Minx P."/>
            <person name="Tomlinson C."/>
            <person name="Mitreva M."/>
            <person name="Hou S."/>
            <person name="Chen J."/>
            <person name="Wollam A."/>
            <person name="Pepin K.H."/>
            <person name="Johnson M."/>
            <person name="Bhonagiri V."/>
            <person name="Zhang X."/>
            <person name="Suruliraj S."/>
            <person name="Warren W."/>
            <person name="Chinwalla A."/>
            <person name="Mardis E.R."/>
            <person name="Wilson R.K."/>
        </authorList>
    </citation>
    <scope>NUCLEOTIDE SEQUENCE [LARGE SCALE GENOMIC DNA]</scope>
    <source>
        <strain evidence="6 7">DP7</strain>
    </source>
</reference>
<dbReference type="Pfam" id="PF00196">
    <property type="entry name" value="GerE"/>
    <property type="match status" value="1"/>
</dbReference>
<dbReference type="PANTHER" id="PTHR44688">
    <property type="entry name" value="DNA-BINDING TRANSCRIPTIONAL ACTIVATOR DEVR_DOSR"/>
    <property type="match status" value="1"/>
</dbReference>
<keyword evidence="2" id="KW-0238">DNA-binding</keyword>
<dbReference type="Proteomes" id="UP000004416">
    <property type="component" value="Unassembled WGS sequence"/>
</dbReference>
<dbReference type="InterPro" id="IPR036388">
    <property type="entry name" value="WH-like_DNA-bd_sf"/>
</dbReference>
<feature type="transmembrane region" description="Helical" evidence="4">
    <location>
        <begin position="107"/>
        <end position="130"/>
    </location>
</feature>
<gene>
    <name evidence="6" type="ORF">HMPREF0322_03511</name>
</gene>
<keyword evidence="4" id="KW-0472">Membrane</keyword>
<comment type="caution">
    <text evidence="6">The sequence shown here is derived from an EMBL/GenBank/DDBJ whole genome shotgun (WGS) entry which is preliminary data.</text>
</comment>
<dbReference type="PATRIC" id="fig|537010.4.peg.3286"/>
<evidence type="ECO:0000256" key="1">
    <source>
        <dbReference type="ARBA" id="ARBA00023015"/>
    </source>
</evidence>
<evidence type="ECO:0000256" key="4">
    <source>
        <dbReference type="SAM" id="Phobius"/>
    </source>
</evidence>
<dbReference type="InterPro" id="IPR016032">
    <property type="entry name" value="Sig_transdc_resp-reg_C-effctor"/>
</dbReference>
<dbReference type="CDD" id="cd06170">
    <property type="entry name" value="LuxR_C_like"/>
    <property type="match status" value="1"/>
</dbReference>
<feature type="transmembrane region" description="Helical" evidence="4">
    <location>
        <begin position="21"/>
        <end position="39"/>
    </location>
</feature>
<dbReference type="PROSITE" id="PS50043">
    <property type="entry name" value="HTH_LUXR_2"/>
    <property type="match status" value="1"/>
</dbReference>
<feature type="transmembrane region" description="Helical" evidence="4">
    <location>
        <begin position="84"/>
        <end position="101"/>
    </location>
</feature>
<keyword evidence="4" id="KW-1133">Transmembrane helix</keyword>
<dbReference type="PANTHER" id="PTHR44688:SF16">
    <property type="entry name" value="DNA-BINDING TRANSCRIPTIONAL ACTIVATOR DEVR_DOSR"/>
    <property type="match status" value="1"/>
</dbReference>
<feature type="domain" description="HTH luxR-type" evidence="5">
    <location>
        <begin position="216"/>
        <end position="279"/>
    </location>
</feature>
<evidence type="ECO:0000313" key="7">
    <source>
        <dbReference type="Proteomes" id="UP000004416"/>
    </source>
</evidence>
<dbReference type="SUPFAM" id="SSF46894">
    <property type="entry name" value="C-terminal effector domain of the bipartite response regulators"/>
    <property type="match status" value="1"/>
</dbReference>
<feature type="transmembrane region" description="Helical" evidence="4">
    <location>
        <begin position="142"/>
        <end position="163"/>
    </location>
</feature>
<dbReference type="AlphaFoldDB" id="G9XRB3"/>
<sequence length="279" mass="31553">MIKSKRTSNIYAIYTRNWSTLVGLFCVVYIWACIFSAFFTNRYITVAPGKWGYIGVCVGIAAAAVIFGYLLLAHQKKLLIKCELILPSFCATLLVVSRFFFSWQDDISLFAANVILGFSTLTILVLAFLGIKNETYAGIPQVVTIVIIILIYISYFIIIFISWPFVGDILANQIGQALLVFFLFSVSFNMFLRMQRIEPSDADIESAKEKPISIENITMKYKLSPREAEVLLLLAQGYSAPFIADKFFISIGTVKTHIKRIYMKCGVSKRDELIKLLHL</sequence>
<organism evidence="6 7">
    <name type="scientific">Desulfitobacterium hafniense DP7</name>
    <dbReference type="NCBI Taxonomy" id="537010"/>
    <lineage>
        <taxon>Bacteria</taxon>
        <taxon>Bacillati</taxon>
        <taxon>Bacillota</taxon>
        <taxon>Clostridia</taxon>
        <taxon>Eubacteriales</taxon>
        <taxon>Desulfitobacteriaceae</taxon>
        <taxon>Desulfitobacterium</taxon>
    </lineage>
</organism>
<protein>
    <submittedName>
        <fullName evidence="6">Transcriptional regulator, LuxR family</fullName>
    </submittedName>
</protein>
<feature type="transmembrane region" description="Helical" evidence="4">
    <location>
        <begin position="169"/>
        <end position="192"/>
    </location>
</feature>
<keyword evidence="3" id="KW-0804">Transcription</keyword>
<dbReference type="GO" id="GO:0006355">
    <property type="term" value="P:regulation of DNA-templated transcription"/>
    <property type="evidence" value="ECO:0007669"/>
    <property type="project" value="InterPro"/>
</dbReference>
<dbReference type="SMART" id="SM00421">
    <property type="entry name" value="HTH_LUXR"/>
    <property type="match status" value="1"/>
</dbReference>
<evidence type="ECO:0000256" key="3">
    <source>
        <dbReference type="ARBA" id="ARBA00023163"/>
    </source>
</evidence>
<dbReference type="HOGENOM" id="CLU_086934_0_0_9"/>
<proteinExistence type="predicted"/>
<dbReference type="Gene3D" id="1.10.10.10">
    <property type="entry name" value="Winged helix-like DNA-binding domain superfamily/Winged helix DNA-binding domain"/>
    <property type="match status" value="1"/>
</dbReference>